<dbReference type="InterPro" id="IPR002942">
    <property type="entry name" value="S4_RNA-bd"/>
</dbReference>
<dbReference type="SUPFAM" id="SSF55174">
    <property type="entry name" value="Alpha-L RNA-binding motif"/>
    <property type="match status" value="1"/>
</dbReference>
<protein>
    <recommendedName>
        <fullName evidence="4">Pseudouridine synthase</fullName>
        <ecNumber evidence="4">5.4.99.-</ecNumber>
    </recommendedName>
</protein>
<dbReference type="PANTHER" id="PTHR47683">
    <property type="entry name" value="PSEUDOURIDINE SYNTHASE FAMILY PROTEIN-RELATED"/>
    <property type="match status" value="1"/>
</dbReference>
<dbReference type="Pfam" id="PF01479">
    <property type="entry name" value="S4"/>
    <property type="match status" value="1"/>
</dbReference>
<dbReference type="InterPro" id="IPR018496">
    <property type="entry name" value="PsdUridine_synth_RsuA/RluB_CS"/>
</dbReference>
<dbReference type="InterPro" id="IPR020094">
    <property type="entry name" value="TruA/RsuA/RluB/E/F_N"/>
</dbReference>
<dbReference type="PROSITE" id="PS50889">
    <property type="entry name" value="S4"/>
    <property type="match status" value="1"/>
</dbReference>
<dbReference type="GO" id="GO:0120159">
    <property type="term" value="F:rRNA pseudouridine synthase activity"/>
    <property type="evidence" value="ECO:0007669"/>
    <property type="project" value="UniProtKB-ARBA"/>
</dbReference>
<comment type="similarity">
    <text evidence="1 4">Belongs to the pseudouridine synthase RsuA family.</text>
</comment>
<dbReference type="Proteomes" id="UP000461585">
    <property type="component" value="Unassembled WGS sequence"/>
</dbReference>
<dbReference type="InterPro" id="IPR036986">
    <property type="entry name" value="S4_RNA-bd_sf"/>
</dbReference>
<evidence type="ECO:0000313" key="6">
    <source>
        <dbReference type="EMBL" id="NDL66294.1"/>
    </source>
</evidence>
<dbReference type="PROSITE" id="PS01149">
    <property type="entry name" value="PSI_RSU"/>
    <property type="match status" value="1"/>
</dbReference>
<evidence type="ECO:0000313" key="7">
    <source>
        <dbReference type="Proteomes" id="UP000461585"/>
    </source>
</evidence>
<dbReference type="InterPro" id="IPR042092">
    <property type="entry name" value="PsdUridine_s_RsuA/RluB/E/F_cat"/>
</dbReference>
<dbReference type="EC" id="5.4.99.-" evidence="4"/>
<keyword evidence="2 4" id="KW-0413">Isomerase</keyword>
<evidence type="ECO:0000256" key="2">
    <source>
        <dbReference type="ARBA" id="ARBA00023235"/>
    </source>
</evidence>
<dbReference type="PANTHER" id="PTHR47683:SF2">
    <property type="entry name" value="RNA-BINDING S4 DOMAIN-CONTAINING PROTEIN"/>
    <property type="match status" value="1"/>
</dbReference>
<dbReference type="InterPro" id="IPR000748">
    <property type="entry name" value="PsdUridine_synth_RsuA/RluB/E/F"/>
</dbReference>
<organism evidence="6 7">
    <name type="scientific">Anaerotalea alkaliphila</name>
    <dbReference type="NCBI Taxonomy" id="2662126"/>
    <lineage>
        <taxon>Bacteria</taxon>
        <taxon>Bacillati</taxon>
        <taxon>Bacillota</taxon>
        <taxon>Clostridia</taxon>
        <taxon>Eubacteriales</taxon>
        <taxon>Anaerotalea</taxon>
    </lineage>
</organism>
<dbReference type="Gene3D" id="3.30.70.1560">
    <property type="entry name" value="Alpha-L RNA-binding motif"/>
    <property type="match status" value="1"/>
</dbReference>
<dbReference type="SUPFAM" id="SSF55120">
    <property type="entry name" value="Pseudouridine synthase"/>
    <property type="match status" value="1"/>
</dbReference>
<dbReference type="RefSeq" id="WP_162369016.1">
    <property type="nucleotide sequence ID" value="NZ_JAAEEH010000001.1"/>
</dbReference>
<evidence type="ECO:0000256" key="4">
    <source>
        <dbReference type="RuleBase" id="RU003887"/>
    </source>
</evidence>
<dbReference type="CDD" id="cd00165">
    <property type="entry name" value="S4"/>
    <property type="match status" value="1"/>
</dbReference>
<feature type="domain" description="RNA-binding S4" evidence="5">
    <location>
        <begin position="2"/>
        <end position="66"/>
    </location>
</feature>
<dbReference type="EMBL" id="JAAEEH010000001">
    <property type="protein sequence ID" value="NDL66294.1"/>
    <property type="molecule type" value="Genomic_DNA"/>
</dbReference>
<dbReference type="NCBIfam" id="TIGR00093">
    <property type="entry name" value="pseudouridine synthase"/>
    <property type="match status" value="1"/>
</dbReference>
<dbReference type="FunFam" id="3.10.290.10:FF:000003">
    <property type="entry name" value="Pseudouridine synthase"/>
    <property type="match status" value="1"/>
</dbReference>
<evidence type="ECO:0000256" key="3">
    <source>
        <dbReference type="PROSITE-ProRule" id="PRU00182"/>
    </source>
</evidence>
<dbReference type="Gene3D" id="3.10.290.10">
    <property type="entry name" value="RNA-binding S4 domain"/>
    <property type="match status" value="1"/>
</dbReference>
<comment type="caution">
    <text evidence="6">The sequence shown here is derived from an EMBL/GenBank/DDBJ whole genome shotgun (WGS) entry which is preliminary data.</text>
</comment>
<gene>
    <name evidence="6" type="ORF">GXN74_00850</name>
</gene>
<accession>A0A7X5HTE2</accession>
<dbReference type="CDD" id="cd02870">
    <property type="entry name" value="PseudoU_synth_RsuA_like"/>
    <property type="match status" value="1"/>
</dbReference>
<dbReference type="GO" id="GO:0003723">
    <property type="term" value="F:RNA binding"/>
    <property type="evidence" value="ECO:0007669"/>
    <property type="project" value="UniProtKB-KW"/>
</dbReference>
<dbReference type="InterPro" id="IPR050343">
    <property type="entry name" value="RsuA_PseudoU_synthase"/>
</dbReference>
<keyword evidence="7" id="KW-1185">Reference proteome</keyword>
<sequence>MMRLQKMMAEAAVGSRRACEKLIQEGRVKVNGAVVTELGTKVDPEKDQVELDGNKVQTRRAAQNIYYMLHKPVGYVTTASDEQGRDTVLSLVPQKDRVYPVGRLDIMSSGLLLLTNDGDLTYKLTHPKHAIAKQYVVKVRPPVPEDRILQLQKGGDIGPYAISPSKIRLLSSDGETAVYRVAIKEGKNRQIRRMFEFVDAQVVRLQRVAVGELTLGDLPKGAYRALTEQEISYLKGL</sequence>
<name>A0A7X5HTE2_9FIRM</name>
<reference evidence="6 7" key="1">
    <citation type="submission" date="2020-01" db="EMBL/GenBank/DDBJ databases">
        <title>Anaeroalcalibacter tamaniensis gen. nov., sp. nov., moderately halophilic strictly anaerobic fermenter bacterium from mud volcano of Taman peninsula.</title>
        <authorList>
            <person name="Frolova A."/>
            <person name="Merkel A.Y."/>
            <person name="Slobodkin A.I."/>
        </authorList>
    </citation>
    <scope>NUCLEOTIDE SEQUENCE [LARGE SCALE GENOMIC DNA]</scope>
    <source>
        <strain evidence="6 7">F-3ap</strain>
    </source>
</reference>
<evidence type="ECO:0000256" key="1">
    <source>
        <dbReference type="ARBA" id="ARBA00008348"/>
    </source>
</evidence>
<dbReference type="InterPro" id="IPR006145">
    <property type="entry name" value="PsdUridine_synth_RsuA/RluA"/>
</dbReference>
<dbReference type="Gene3D" id="3.30.70.580">
    <property type="entry name" value="Pseudouridine synthase I, catalytic domain, N-terminal subdomain"/>
    <property type="match status" value="1"/>
</dbReference>
<dbReference type="Pfam" id="PF00849">
    <property type="entry name" value="PseudoU_synth_2"/>
    <property type="match status" value="1"/>
</dbReference>
<dbReference type="InterPro" id="IPR020103">
    <property type="entry name" value="PsdUridine_synth_cat_dom_sf"/>
</dbReference>
<dbReference type="AlphaFoldDB" id="A0A7X5HTE2"/>
<dbReference type="SMART" id="SM00363">
    <property type="entry name" value="S4"/>
    <property type="match status" value="1"/>
</dbReference>
<evidence type="ECO:0000259" key="5">
    <source>
        <dbReference type="SMART" id="SM00363"/>
    </source>
</evidence>
<proteinExistence type="inferred from homology"/>
<keyword evidence="3" id="KW-0694">RNA-binding</keyword>
<dbReference type="GO" id="GO:0000455">
    <property type="term" value="P:enzyme-directed rRNA pseudouridine synthesis"/>
    <property type="evidence" value="ECO:0007669"/>
    <property type="project" value="UniProtKB-ARBA"/>
</dbReference>